<sequence>MLLHTIYLIAIVAEAMSGAIMGMRRDMDLFGICVVGTITALGGGTIRDVLLGNYPLGWIAHPQYLLFTIGAAIVTAMVARFLHHLRSVFLVVDGLGLVAFSVIGCDIARANGMAPGIVILAGMITGVFGGLLRDVLCNEIPLVLQRELYATIALLTGALYVGLLWLQVDPAVAPLAAIGSGFLVRLLAMRFHWKLPSFNGSGIRGFE</sequence>
<keyword evidence="3" id="KW-1003">Cell membrane</keyword>
<comment type="similarity">
    <text evidence="2">Belongs to the UPF0126 family.</text>
</comment>
<feature type="transmembrane region" description="Helical" evidence="7">
    <location>
        <begin position="89"/>
        <end position="110"/>
    </location>
</feature>
<proteinExistence type="inferred from homology"/>
<dbReference type="PATRIC" id="fig|279113.9.peg.575"/>
<gene>
    <name evidence="9" type="ORF">CPter91_0570</name>
</gene>
<evidence type="ECO:0000256" key="1">
    <source>
        <dbReference type="ARBA" id="ARBA00004651"/>
    </source>
</evidence>
<dbReference type="GO" id="GO:0005886">
    <property type="term" value="C:plasma membrane"/>
    <property type="evidence" value="ECO:0007669"/>
    <property type="project" value="UniProtKB-SubCell"/>
</dbReference>
<evidence type="ECO:0000256" key="2">
    <source>
        <dbReference type="ARBA" id="ARBA00008193"/>
    </source>
</evidence>
<feature type="domain" description="Glycine transporter" evidence="8">
    <location>
        <begin position="6"/>
        <end position="79"/>
    </location>
</feature>
<evidence type="ECO:0000256" key="6">
    <source>
        <dbReference type="ARBA" id="ARBA00023136"/>
    </source>
</evidence>
<feature type="domain" description="Glycine transporter" evidence="8">
    <location>
        <begin position="91"/>
        <end position="163"/>
    </location>
</feature>
<dbReference type="Proteomes" id="UP000074561">
    <property type="component" value="Chromosome"/>
</dbReference>
<evidence type="ECO:0000259" key="8">
    <source>
        <dbReference type="Pfam" id="PF03458"/>
    </source>
</evidence>
<dbReference type="Pfam" id="PF03458">
    <property type="entry name" value="Gly_transporter"/>
    <property type="match status" value="2"/>
</dbReference>
<feature type="transmembrane region" description="Helical" evidence="7">
    <location>
        <begin position="6"/>
        <end position="22"/>
    </location>
</feature>
<feature type="transmembrane region" description="Helical" evidence="7">
    <location>
        <begin position="116"/>
        <end position="136"/>
    </location>
</feature>
<dbReference type="OrthoDB" id="9791874at2"/>
<reference evidence="9 10" key="1">
    <citation type="submission" date="2015-11" db="EMBL/GenBank/DDBJ databases">
        <title>Exploring the genomic traits of fungus-feeding bacterial genus Collimonas.</title>
        <authorList>
            <person name="Song C."/>
            <person name="Schmidt R."/>
            <person name="de Jager V."/>
            <person name="Krzyzanowska D."/>
            <person name="Jongedijk E."/>
            <person name="Cankar K."/>
            <person name="Beekwilder J."/>
            <person name="van Veen A."/>
            <person name="de Boer W."/>
            <person name="van Veen J.A."/>
            <person name="Garbeva P."/>
        </authorList>
    </citation>
    <scope>NUCLEOTIDE SEQUENCE [LARGE SCALE GENOMIC DNA]</scope>
    <source>
        <strain evidence="9 10">Ter91</strain>
    </source>
</reference>
<dbReference type="AlphaFoldDB" id="A0A127PZE5"/>
<feature type="transmembrane region" description="Helical" evidence="7">
    <location>
        <begin position="148"/>
        <end position="165"/>
    </location>
</feature>
<feature type="transmembrane region" description="Helical" evidence="7">
    <location>
        <begin position="29"/>
        <end position="50"/>
    </location>
</feature>
<keyword evidence="4 7" id="KW-0812">Transmembrane</keyword>
<keyword evidence="5 7" id="KW-1133">Transmembrane helix</keyword>
<name>A0A127PZE5_9BURK</name>
<evidence type="ECO:0000256" key="7">
    <source>
        <dbReference type="SAM" id="Phobius"/>
    </source>
</evidence>
<dbReference type="InterPro" id="IPR005115">
    <property type="entry name" value="Gly_transporter"/>
</dbReference>
<comment type="subcellular location">
    <subcellularLocation>
        <location evidence="1">Cell membrane</location>
        <topology evidence="1">Multi-pass membrane protein</topology>
    </subcellularLocation>
</comment>
<dbReference type="PANTHER" id="PTHR30506:SF3">
    <property type="entry name" value="UPF0126 INNER MEMBRANE PROTEIN YADS-RELATED"/>
    <property type="match status" value="1"/>
</dbReference>
<evidence type="ECO:0000256" key="3">
    <source>
        <dbReference type="ARBA" id="ARBA00022475"/>
    </source>
</evidence>
<dbReference type="STRING" id="279113.CPter91_0570"/>
<keyword evidence="6 7" id="KW-0472">Membrane</keyword>
<organism evidence="9 10">
    <name type="scientific">Collimonas pratensis</name>
    <dbReference type="NCBI Taxonomy" id="279113"/>
    <lineage>
        <taxon>Bacteria</taxon>
        <taxon>Pseudomonadati</taxon>
        <taxon>Pseudomonadota</taxon>
        <taxon>Betaproteobacteria</taxon>
        <taxon>Burkholderiales</taxon>
        <taxon>Oxalobacteraceae</taxon>
        <taxon>Collimonas</taxon>
    </lineage>
</organism>
<dbReference type="KEGG" id="cpra:CPter91_0570"/>
<feature type="transmembrane region" description="Helical" evidence="7">
    <location>
        <begin position="171"/>
        <end position="188"/>
    </location>
</feature>
<evidence type="ECO:0000313" key="9">
    <source>
        <dbReference type="EMBL" id="AMP02965.1"/>
    </source>
</evidence>
<feature type="transmembrane region" description="Helical" evidence="7">
    <location>
        <begin position="62"/>
        <end position="82"/>
    </location>
</feature>
<evidence type="ECO:0000313" key="10">
    <source>
        <dbReference type="Proteomes" id="UP000074561"/>
    </source>
</evidence>
<dbReference type="EMBL" id="CP013234">
    <property type="protein sequence ID" value="AMP02965.1"/>
    <property type="molecule type" value="Genomic_DNA"/>
</dbReference>
<evidence type="ECO:0000256" key="5">
    <source>
        <dbReference type="ARBA" id="ARBA00022989"/>
    </source>
</evidence>
<protein>
    <recommendedName>
        <fullName evidence="8">Glycine transporter domain-containing protein</fullName>
    </recommendedName>
</protein>
<accession>A0A127PZE5</accession>
<evidence type="ECO:0000256" key="4">
    <source>
        <dbReference type="ARBA" id="ARBA00022692"/>
    </source>
</evidence>
<dbReference type="PANTHER" id="PTHR30506">
    <property type="entry name" value="INNER MEMBRANE PROTEIN"/>
    <property type="match status" value="1"/>
</dbReference>